<dbReference type="AlphaFoldDB" id="A0A382N9D4"/>
<dbReference type="EMBL" id="UINC01098922">
    <property type="protein sequence ID" value="SVC57804.1"/>
    <property type="molecule type" value="Genomic_DNA"/>
</dbReference>
<organism evidence="1">
    <name type="scientific">marine metagenome</name>
    <dbReference type="NCBI Taxonomy" id="408172"/>
    <lineage>
        <taxon>unclassified sequences</taxon>
        <taxon>metagenomes</taxon>
        <taxon>ecological metagenomes</taxon>
    </lineage>
</organism>
<evidence type="ECO:0000313" key="1">
    <source>
        <dbReference type="EMBL" id="SVC57804.1"/>
    </source>
</evidence>
<name>A0A382N9D4_9ZZZZ</name>
<sequence length="33" mass="3685">MHKSIKISLLLTFLIVILLFTPQARASVKAALF</sequence>
<accession>A0A382N9D4</accession>
<gene>
    <name evidence="1" type="ORF">METZ01_LOCUS310658</name>
</gene>
<proteinExistence type="predicted"/>
<reference evidence="1" key="1">
    <citation type="submission" date="2018-05" db="EMBL/GenBank/DDBJ databases">
        <authorList>
            <person name="Lanie J.A."/>
            <person name="Ng W.-L."/>
            <person name="Kazmierczak K.M."/>
            <person name="Andrzejewski T.M."/>
            <person name="Davidsen T.M."/>
            <person name="Wayne K.J."/>
            <person name="Tettelin H."/>
            <person name="Glass J.I."/>
            <person name="Rusch D."/>
            <person name="Podicherti R."/>
            <person name="Tsui H.-C.T."/>
            <person name="Winkler M.E."/>
        </authorList>
    </citation>
    <scope>NUCLEOTIDE SEQUENCE</scope>
</reference>
<feature type="non-terminal residue" evidence="1">
    <location>
        <position position="33"/>
    </location>
</feature>
<protein>
    <submittedName>
        <fullName evidence="1">Uncharacterized protein</fullName>
    </submittedName>
</protein>